<organism evidence="4 5">
    <name type="scientific">Agromyces humatus</name>
    <dbReference type="NCBI Taxonomy" id="279573"/>
    <lineage>
        <taxon>Bacteria</taxon>
        <taxon>Bacillati</taxon>
        <taxon>Actinomycetota</taxon>
        <taxon>Actinomycetes</taxon>
        <taxon>Micrococcales</taxon>
        <taxon>Microbacteriaceae</taxon>
        <taxon>Agromyces</taxon>
    </lineage>
</organism>
<dbReference type="PANTHER" id="PTHR23088">
    <property type="entry name" value="NITRILASE-RELATED"/>
    <property type="match status" value="1"/>
</dbReference>
<feature type="compositionally biased region" description="Low complexity" evidence="2">
    <location>
        <begin position="286"/>
        <end position="304"/>
    </location>
</feature>
<dbReference type="Pfam" id="PF00795">
    <property type="entry name" value="CN_hydrolase"/>
    <property type="match status" value="1"/>
</dbReference>
<evidence type="ECO:0000256" key="1">
    <source>
        <dbReference type="ARBA" id="ARBA00010613"/>
    </source>
</evidence>
<keyword evidence="5" id="KW-1185">Reference proteome</keyword>
<feature type="domain" description="CN hydrolase" evidence="3">
    <location>
        <begin position="8"/>
        <end position="248"/>
    </location>
</feature>
<feature type="region of interest" description="Disordered" evidence="2">
    <location>
        <begin position="272"/>
        <end position="314"/>
    </location>
</feature>
<keyword evidence="4" id="KW-0378">Hydrolase</keyword>
<dbReference type="PANTHER" id="PTHR23088:SF27">
    <property type="entry name" value="DEAMINATED GLUTATHIONE AMIDASE"/>
    <property type="match status" value="1"/>
</dbReference>
<evidence type="ECO:0000313" key="5">
    <source>
        <dbReference type="Proteomes" id="UP001500506"/>
    </source>
</evidence>
<proteinExistence type="inferred from homology"/>
<dbReference type="EMBL" id="BAAANH010000005">
    <property type="protein sequence ID" value="GAA1764926.1"/>
    <property type="molecule type" value="Genomic_DNA"/>
</dbReference>
<dbReference type="PROSITE" id="PS50263">
    <property type="entry name" value="CN_HYDROLASE"/>
    <property type="match status" value="1"/>
</dbReference>
<comment type="similarity">
    <text evidence="1">Belongs to the carbon-nitrogen hydrolase superfamily. NIT1/NIT2 family.</text>
</comment>
<dbReference type="RefSeq" id="WP_232498728.1">
    <property type="nucleotide sequence ID" value="NZ_BAAANH010000005.1"/>
</dbReference>
<dbReference type="InterPro" id="IPR003010">
    <property type="entry name" value="C-N_Hydrolase"/>
</dbReference>
<dbReference type="GO" id="GO:0016787">
    <property type="term" value="F:hydrolase activity"/>
    <property type="evidence" value="ECO:0007669"/>
    <property type="project" value="UniProtKB-KW"/>
</dbReference>
<accession>A0ABN2KTA2</accession>
<reference evidence="4 5" key="1">
    <citation type="journal article" date="2019" name="Int. J. Syst. Evol. Microbiol.">
        <title>The Global Catalogue of Microorganisms (GCM) 10K type strain sequencing project: providing services to taxonomists for standard genome sequencing and annotation.</title>
        <authorList>
            <consortium name="The Broad Institute Genomics Platform"/>
            <consortium name="The Broad Institute Genome Sequencing Center for Infectious Disease"/>
            <person name="Wu L."/>
            <person name="Ma J."/>
        </authorList>
    </citation>
    <scope>NUCLEOTIDE SEQUENCE [LARGE SCALE GENOMIC DNA]</scope>
    <source>
        <strain evidence="4 5">JCM 14319</strain>
    </source>
</reference>
<evidence type="ECO:0000256" key="2">
    <source>
        <dbReference type="SAM" id="MobiDB-lite"/>
    </source>
</evidence>
<evidence type="ECO:0000313" key="4">
    <source>
        <dbReference type="EMBL" id="GAA1764926.1"/>
    </source>
</evidence>
<dbReference type="InterPro" id="IPR036526">
    <property type="entry name" value="C-N_Hydrolase_sf"/>
</dbReference>
<evidence type="ECO:0000259" key="3">
    <source>
        <dbReference type="PROSITE" id="PS50263"/>
    </source>
</evidence>
<sequence>MHSDTAGFAIAVAQFAPSDDTEANLAEITRLTELATTRGARLVVFPEYSSYFTPQPGADWAAAAQPVGGPFTESLAALADRVGAHLVAGMIERLEGESRVANTVVAIAPGTGVVARYRKLHLYDAFGQRESEWVAPGEIASPEVFEAGGLTFGLQTCYDARFPEVTRRIVDAGADVVCMPAEWVRGPLKEAHWRVLTTARALENTIFVAAADHAPPVGAGNSMVVDPMGVEVATIGETTDVAVAWVSRERIEAVRRINPALALRRFGVTERVRDDPPAEQRPAGGSAQPSRRSRADASSSTGSRLQNANRTRLR</sequence>
<comment type="caution">
    <text evidence="4">The sequence shown here is derived from an EMBL/GenBank/DDBJ whole genome shotgun (WGS) entry which is preliminary data.</text>
</comment>
<dbReference type="CDD" id="cd07581">
    <property type="entry name" value="nitrilase_3"/>
    <property type="match status" value="1"/>
</dbReference>
<gene>
    <name evidence="4" type="ORF">GCM10009747_26170</name>
</gene>
<dbReference type="Proteomes" id="UP001500506">
    <property type="component" value="Unassembled WGS sequence"/>
</dbReference>
<protein>
    <submittedName>
        <fullName evidence="4">Carbon-nitrogen hydrolase family protein</fullName>
    </submittedName>
</protein>
<name>A0ABN2KTA2_9MICO</name>
<dbReference type="SUPFAM" id="SSF56317">
    <property type="entry name" value="Carbon-nitrogen hydrolase"/>
    <property type="match status" value="1"/>
</dbReference>
<dbReference type="Gene3D" id="3.60.110.10">
    <property type="entry name" value="Carbon-nitrogen hydrolase"/>
    <property type="match status" value="1"/>
</dbReference>
<feature type="compositionally biased region" description="Polar residues" evidence="2">
    <location>
        <begin position="305"/>
        <end position="314"/>
    </location>
</feature>